<comment type="caution">
    <text evidence="1">The sequence shown here is derived from an EMBL/GenBank/DDBJ whole genome shotgun (WGS) entry which is preliminary data.</text>
</comment>
<name>A0A271KG69_9HYPH</name>
<dbReference type="Pfam" id="PF23987">
    <property type="entry name" value="Phage_holin_10"/>
    <property type="match status" value="1"/>
</dbReference>
<sequence>MTSVIIRILLRYGAGFLAAKGILSAEDGAGFADDPDLQMLLETGAALAIGSAVEGWYWLARKFGWAK</sequence>
<reference evidence="1 2" key="1">
    <citation type="submission" date="2017-08" db="EMBL/GenBank/DDBJ databases">
        <title>Mesorhizobium wenxinae sp. nov., a novel rhizobial species isolated from root nodules of chickpea (Cicer arietinum L.).</title>
        <authorList>
            <person name="Zhang J."/>
        </authorList>
    </citation>
    <scope>NUCLEOTIDE SEQUENCE [LARGE SCALE GENOMIC DNA]</scope>
    <source>
        <strain evidence="2">WYCCWR 10019</strain>
    </source>
</reference>
<dbReference type="AlphaFoldDB" id="A0A271KG69"/>
<evidence type="ECO:0000313" key="1">
    <source>
        <dbReference type="EMBL" id="PAP93979.1"/>
    </source>
</evidence>
<gene>
    <name evidence="1" type="ORF">CIT31_16565</name>
</gene>
<accession>A0A271KG69</accession>
<dbReference type="OrthoDB" id="8454970at2"/>
<organism evidence="1 2">
    <name type="scientific">Mesorhizobium wenxiniae</name>
    <dbReference type="NCBI Taxonomy" id="2014805"/>
    <lineage>
        <taxon>Bacteria</taxon>
        <taxon>Pseudomonadati</taxon>
        <taxon>Pseudomonadota</taxon>
        <taxon>Alphaproteobacteria</taxon>
        <taxon>Hyphomicrobiales</taxon>
        <taxon>Phyllobacteriaceae</taxon>
        <taxon>Mesorhizobium</taxon>
    </lineage>
</organism>
<dbReference type="EMBL" id="NPKH01000023">
    <property type="protein sequence ID" value="PAP93979.1"/>
    <property type="molecule type" value="Genomic_DNA"/>
</dbReference>
<dbReference type="Proteomes" id="UP000215931">
    <property type="component" value="Unassembled WGS sequence"/>
</dbReference>
<dbReference type="InterPro" id="IPR058159">
    <property type="entry name" value="Phage_holin_10"/>
</dbReference>
<evidence type="ECO:0000313" key="2">
    <source>
        <dbReference type="Proteomes" id="UP000215931"/>
    </source>
</evidence>
<dbReference type="RefSeq" id="WP_095519511.1">
    <property type="nucleotide sequence ID" value="NZ_NPKH01000023.1"/>
</dbReference>
<keyword evidence="2" id="KW-1185">Reference proteome</keyword>
<protein>
    <submittedName>
        <fullName evidence="1">Uncharacterized protein</fullName>
    </submittedName>
</protein>
<proteinExistence type="predicted"/>